<dbReference type="Proteomes" id="UP001165413">
    <property type="component" value="Unassembled WGS sequence"/>
</dbReference>
<dbReference type="Pfam" id="PF07715">
    <property type="entry name" value="Plug"/>
    <property type="match status" value="1"/>
</dbReference>
<keyword evidence="2 4" id="KW-0472">Membrane</keyword>
<keyword evidence="4" id="KW-0798">TonB box</keyword>
<dbReference type="AlphaFoldDB" id="A0AA42BQD2"/>
<sequence>MHIKTQPKTLAVSIKRSFINPLLLTSVVGMGALSAPSFAQQEDASAQKKDPVEVIEVQGVRRTIQDAISLKKESTSIVDGMTASDIGELPALSIGEALESLTGASSHTEQGGATEISIRGLGPFLGSTVFNGREAANGSGDRSVNFSQFPSELFSKIAIYKTQEASLIEGGVSGQIHLDTVKPLDFGKQRFQAEIKGNYNPATKDIVDPARDFGTRLTASYIDQFNSDKLGEIGISIGVQQDLKTNPEQEARSTSGWRDCANDPSRSGGVYASSNCDSGSGDLVMEVDPATGQAPDADVPFLFAPSSRSYRQNMTDDDREAVFAAIQWRPTNRLEINMDGQYSDRVFTEIRNDLVFAENRRINSPLVSPDDKLPGNLVVSESGAVQSFTNEQRIEIHSIFQERLEEYTGGGVSFAYDVSDVFKLSGDYSVSKTERRENIIQTRLQSEERDIYGNAVPGAENSGRVLTRTDIAQNGSEIPIFTVQNFDVNHHELFADSARTRADLNQFRNNKITAFRLDGEYLPDSESISMIKAGVRLSELEYDSVPRVRDEYTFDKSAIANASNTCKNDVFPESGFLSSVSGGQALITNVDSDGNVIAQGTGNTWATFDPLCLASTLLGSDIAIPAPEQTIASVDVQENTTAAYIQANYDTMLGEYPIRGNFGVRYVNTEVTSTSLRGDLVAVYNEVDDTLVDIVEEGELSPVSAVGEYTELLPSVNLVMELNDDVQLRAAVYKALSRPDPSDLGYGRDFAGLSESSDGVSLDDAVGLASANGNPFTKPMTSVNYDVAVEWYPNADTVLALGAYIKKFKGGFENSSQIETFRVDNVDVDTVVTTQNVVDDTSTIKGIELTATHAFSYLDNEFFQNTGFKVSYNYADSDFEFEDAQFGASNFFDGEELIQRQGIVSPADIFGFSEHVLSSQLYYQKDGFSASINYKYRSEYFQQYISTPGNLRFIDDKEVYEFKASYRIDRNWKMSVSALNIFDDPKRQFNPTRDNFAEINVYGPRLFAGIQYRM</sequence>
<evidence type="ECO:0000259" key="7">
    <source>
        <dbReference type="Pfam" id="PF00593"/>
    </source>
</evidence>
<evidence type="ECO:0000256" key="1">
    <source>
        <dbReference type="ARBA" id="ARBA00004442"/>
    </source>
</evidence>
<feature type="signal peptide" evidence="6">
    <location>
        <begin position="1"/>
        <end position="39"/>
    </location>
</feature>
<dbReference type="Gene3D" id="2.40.170.20">
    <property type="entry name" value="TonB-dependent receptor, beta-barrel domain"/>
    <property type="match status" value="1"/>
</dbReference>
<dbReference type="InterPro" id="IPR012910">
    <property type="entry name" value="Plug_dom"/>
</dbReference>
<evidence type="ECO:0000256" key="4">
    <source>
        <dbReference type="RuleBase" id="RU003357"/>
    </source>
</evidence>
<evidence type="ECO:0000256" key="5">
    <source>
        <dbReference type="SAM" id="MobiDB-lite"/>
    </source>
</evidence>
<comment type="subcellular location">
    <subcellularLocation>
        <location evidence="1 4">Cell outer membrane</location>
    </subcellularLocation>
</comment>
<keyword evidence="9" id="KW-0675">Receptor</keyword>
<dbReference type="Pfam" id="PF00593">
    <property type="entry name" value="TonB_dep_Rec_b-barrel"/>
    <property type="match status" value="1"/>
</dbReference>
<dbReference type="InterPro" id="IPR000531">
    <property type="entry name" value="Beta-barrel_TonB"/>
</dbReference>
<evidence type="ECO:0000256" key="6">
    <source>
        <dbReference type="SAM" id="SignalP"/>
    </source>
</evidence>
<dbReference type="InterPro" id="IPR010104">
    <property type="entry name" value="TonB_rcpt_bac"/>
</dbReference>
<keyword evidence="3" id="KW-0998">Cell outer membrane</keyword>
<feature type="domain" description="TonB-dependent receptor-like beta-barrel" evidence="7">
    <location>
        <begin position="505"/>
        <end position="981"/>
    </location>
</feature>
<dbReference type="NCBIfam" id="TIGR01782">
    <property type="entry name" value="TonB-Xanth-Caul"/>
    <property type="match status" value="1"/>
</dbReference>
<dbReference type="Gene3D" id="2.170.130.10">
    <property type="entry name" value="TonB-dependent receptor, plug domain"/>
    <property type="match status" value="1"/>
</dbReference>
<feature type="domain" description="TonB-dependent receptor plug" evidence="8">
    <location>
        <begin position="71"/>
        <end position="169"/>
    </location>
</feature>
<dbReference type="InterPro" id="IPR036942">
    <property type="entry name" value="Beta-barrel_TonB_sf"/>
</dbReference>
<dbReference type="SUPFAM" id="SSF56935">
    <property type="entry name" value="Porins"/>
    <property type="match status" value="1"/>
</dbReference>
<dbReference type="PANTHER" id="PTHR40980">
    <property type="entry name" value="PLUG DOMAIN-CONTAINING PROTEIN"/>
    <property type="match status" value="1"/>
</dbReference>
<accession>A0AA42BQD2</accession>
<feature type="region of interest" description="Disordered" evidence="5">
    <location>
        <begin position="244"/>
        <end position="273"/>
    </location>
</feature>
<organism evidence="9 10">
    <name type="scientific">Opacimonas viscosa</name>
    <dbReference type="NCBI Taxonomy" id="2961944"/>
    <lineage>
        <taxon>Bacteria</taxon>
        <taxon>Pseudomonadati</taxon>
        <taxon>Pseudomonadota</taxon>
        <taxon>Gammaproteobacteria</taxon>
        <taxon>Alteromonadales</taxon>
        <taxon>Alteromonadaceae</taxon>
        <taxon>Opacimonas</taxon>
    </lineage>
</organism>
<keyword evidence="10" id="KW-1185">Reference proteome</keyword>
<reference evidence="9" key="1">
    <citation type="submission" date="2022-07" db="EMBL/GenBank/DDBJ databases">
        <title>Characterization of the Novel Bacterium Alteromonas immobilis LMIT006 and Alteromonas gregis LMIT007.</title>
        <authorList>
            <person name="Lin X."/>
        </authorList>
    </citation>
    <scope>NUCLEOTIDE SEQUENCE</scope>
    <source>
        <strain evidence="9">LMIT007</strain>
    </source>
</reference>
<feature type="chain" id="PRO_5041216339" evidence="6">
    <location>
        <begin position="40"/>
        <end position="1014"/>
    </location>
</feature>
<name>A0AA42BQD2_9ALTE</name>
<dbReference type="InterPro" id="IPR037066">
    <property type="entry name" value="Plug_dom_sf"/>
</dbReference>
<comment type="similarity">
    <text evidence="4">Belongs to the TonB-dependent receptor family.</text>
</comment>
<evidence type="ECO:0000256" key="2">
    <source>
        <dbReference type="ARBA" id="ARBA00023136"/>
    </source>
</evidence>
<evidence type="ECO:0000256" key="3">
    <source>
        <dbReference type="ARBA" id="ARBA00023237"/>
    </source>
</evidence>
<protein>
    <submittedName>
        <fullName evidence="9">TonB-dependent receptor</fullName>
    </submittedName>
</protein>
<dbReference type="RefSeq" id="WP_254101582.1">
    <property type="nucleotide sequence ID" value="NZ_JANATA010000019.1"/>
</dbReference>
<evidence type="ECO:0000313" key="10">
    <source>
        <dbReference type="Proteomes" id="UP001165413"/>
    </source>
</evidence>
<evidence type="ECO:0000313" key="9">
    <source>
        <dbReference type="EMBL" id="MCP3429356.1"/>
    </source>
</evidence>
<evidence type="ECO:0000259" key="8">
    <source>
        <dbReference type="Pfam" id="PF07715"/>
    </source>
</evidence>
<keyword evidence="6" id="KW-0732">Signal</keyword>
<dbReference type="PANTHER" id="PTHR40980:SF3">
    <property type="entry name" value="TONB-DEPENDENT RECEPTOR-LIKE BETA-BARREL DOMAIN-CONTAINING PROTEIN"/>
    <property type="match status" value="1"/>
</dbReference>
<gene>
    <name evidence="9" type="ORF">NLF92_10400</name>
</gene>
<comment type="caution">
    <text evidence="9">The sequence shown here is derived from an EMBL/GenBank/DDBJ whole genome shotgun (WGS) entry which is preliminary data.</text>
</comment>
<proteinExistence type="inferred from homology"/>
<dbReference type="EMBL" id="JANATA010000019">
    <property type="protein sequence ID" value="MCP3429356.1"/>
    <property type="molecule type" value="Genomic_DNA"/>
</dbReference>
<dbReference type="GO" id="GO:0009279">
    <property type="term" value="C:cell outer membrane"/>
    <property type="evidence" value="ECO:0007669"/>
    <property type="project" value="UniProtKB-SubCell"/>
</dbReference>